<feature type="signal peptide" evidence="6">
    <location>
        <begin position="1"/>
        <end position="23"/>
    </location>
</feature>
<organism evidence="8 9">
    <name type="scientific">Araneus ventricosus</name>
    <name type="common">Orbweaver spider</name>
    <name type="synonym">Epeira ventricosa</name>
    <dbReference type="NCBI Taxonomy" id="182803"/>
    <lineage>
        <taxon>Eukaryota</taxon>
        <taxon>Metazoa</taxon>
        <taxon>Ecdysozoa</taxon>
        <taxon>Arthropoda</taxon>
        <taxon>Chelicerata</taxon>
        <taxon>Arachnida</taxon>
        <taxon>Araneae</taxon>
        <taxon>Araneomorphae</taxon>
        <taxon>Entelegynae</taxon>
        <taxon>Araneoidea</taxon>
        <taxon>Araneidae</taxon>
        <taxon>Araneus</taxon>
    </lineage>
</organism>
<evidence type="ECO:0000256" key="6">
    <source>
        <dbReference type="SAM" id="SignalP"/>
    </source>
</evidence>
<evidence type="ECO:0000259" key="7">
    <source>
        <dbReference type="Pfam" id="PF12032"/>
    </source>
</evidence>
<keyword evidence="2 6" id="KW-0732">Signal</keyword>
<dbReference type="EMBL" id="BGPR01030069">
    <property type="protein sequence ID" value="GBO02316.1"/>
    <property type="molecule type" value="Genomic_DNA"/>
</dbReference>
<feature type="chain" id="PRO_5034646998" description="Clip domain-containing protein" evidence="6">
    <location>
        <begin position="24"/>
        <end position="87"/>
    </location>
</feature>
<gene>
    <name evidence="8" type="ORF">AVEN_137683_1</name>
</gene>
<keyword evidence="4" id="KW-0720">Serine protease</keyword>
<protein>
    <recommendedName>
        <fullName evidence="7">Clip domain-containing protein</fullName>
    </recommendedName>
</protein>
<dbReference type="OrthoDB" id="10511347at2759"/>
<feature type="domain" description="Clip" evidence="7">
    <location>
        <begin position="42"/>
        <end position="67"/>
    </location>
</feature>
<keyword evidence="9" id="KW-1185">Reference proteome</keyword>
<dbReference type="AlphaFoldDB" id="A0A4Y2TT42"/>
<sequence>MLLSHLTTQLQVALFTFFTICAGQIVFEDTEERSNRSPDANCVTPDNKMGRCVRWNNCQSLRRITNWNRLQPYVYIASFQLRIATRF</sequence>
<evidence type="ECO:0000256" key="4">
    <source>
        <dbReference type="ARBA" id="ARBA00022825"/>
    </source>
</evidence>
<dbReference type="InterPro" id="IPR022700">
    <property type="entry name" value="CLIP"/>
</dbReference>
<evidence type="ECO:0000313" key="8">
    <source>
        <dbReference type="EMBL" id="GBO02316.1"/>
    </source>
</evidence>
<keyword evidence="5" id="KW-1015">Disulfide bond</keyword>
<name>A0A4Y2TT42_ARAVE</name>
<evidence type="ECO:0000256" key="2">
    <source>
        <dbReference type="ARBA" id="ARBA00022729"/>
    </source>
</evidence>
<keyword evidence="1" id="KW-0645">Protease</keyword>
<dbReference type="Pfam" id="PF12032">
    <property type="entry name" value="CLIP"/>
    <property type="match status" value="1"/>
</dbReference>
<reference evidence="8 9" key="1">
    <citation type="journal article" date="2019" name="Sci. Rep.">
        <title>Orb-weaving spider Araneus ventricosus genome elucidates the spidroin gene catalogue.</title>
        <authorList>
            <person name="Kono N."/>
            <person name="Nakamura H."/>
            <person name="Ohtoshi R."/>
            <person name="Moran D.A.P."/>
            <person name="Shinohara A."/>
            <person name="Yoshida Y."/>
            <person name="Fujiwara M."/>
            <person name="Mori M."/>
            <person name="Tomita M."/>
            <person name="Arakawa K."/>
        </authorList>
    </citation>
    <scope>NUCLEOTIDE SEQUENCE [LARGE SCALE GENOMIC DNA]</scope>
</reference>
<keyword evidence="3" id="KW-0378">Hydrolase</keyword>
<dbReference type="GO" id="GO:0008236">
    <property type="term" value="F:serine-type peptidase activity"/>
    <property type="evidence" value="ECO:0007669"/>
    <property type="project" value="UniProtKB-KW"/>
</dbReference>
<comment type="caution">
    <text evidence="8">The sequence shown here is derived from an EMBL/GenBank/DDBJ whole genome shotgun (WGS) entry which is preliminary data.</text>
</comment>
<dbReference type="GO" id="GO:0006508">
    <property type="term" value="P:proteolysis"/>
    <property type="evidence" value="ECO:0007669"/>
    <property type="project" value="UniProtKB-KW"/>
</dbReference>
<evidence type="ECO:0000256" key="3">
    <source>
        <dbReference type="ARBA" id="ARBA00022801"/>
    </source>
</evidence>
<accession>A0A4Y2TT42</accession>
<dbReference type="Proteomes" id="UP000499080">
    <property type="component" value="Unassembled WGS sequence"/>
</dbReference>
<evidence type="ECO:0000256" key="1">
    <source>
        <dbReference type="ARBA" id="ARBA00022670"/>
    </source>
</evidence>
<dbReference type="InterPro" id="IPR038565">
    <property type="entry name" value="CLIP_sf"/>
</dbReference>
<evidence type="ECO:0000313" key="9">
    <source>
        <dbReference type="Proteomes" id="UP000499080"/>
    </source>
</evidence>
<dbReference type="Gene3D" id="3.30.1640.30">
    <property type="match status" value="1"/>
</dbReference>
<proteinExistence type="predicted"/>
<evidence type="ECO:0000256" key="5">
    <source>
        <dbReference type="ARBA" id="ARBA00023157"/>
    </source>
</evidence>